<dbReference type="AlphaFoldDB" id="A0A1D2NJB6"/>
<name>A0A1D2NJB6_ORCCI</name>
<dbReference type="Proteomes" id="UP000094527">
    <property type="component" value="Unassembled WGS sequence"/>
</dbReference>
<keyword evidence="2" id="KW-1185">Reference proteome</keyword>
<dbReference type="EMBL" id="LJIJ01000024">
    <property type="protein sequence ID" value="ODN05368.1"/>
    <property type="molecule type" value="Genomic_DNA"/>
</dbReference>
<feature type="non-terminal residue" evidence="1">
    <location>
        <position position="1"/>
    </location>
</feature>
<gene>
    <name evidence="1" type="ORF">Ocin01_01335</name>
</gene>
<reference evidence="1 2" key="1">
    <citation type="journal article" date="2016" name="Genome Biol. Evol.">
        <title>Gene Family Evolution Reflects Adaptation to Soil Environmental Stressors in the Genome of the Collembolan Orchesella cincta.</title>
        <authorList>
            <person name="Faddeeva-Vakhrusheva A."/>
            <person name="Derks M.F."/>
            <person name="Anvar S.Y."/>
            <person name="Agamennone V."/>
            <person name="Suring W."/>
            <person name="Smit S."/>
            <person name="van Straalen N.M."/>
            <person name="Roelofs D."/>
        </authorList>
    </citation>
    <scope>NUCLEOTIDE SEQUENCE [LARGE SCALE GENOMIC DNA]</scope>
    <source>
        <tissue evidence="1">Mixed pool</tissue>
    </source>
</reference>
<organism evidence="1 2">
    <name type="scientific">Orchesella cincta</name>
    <name type="common">Springtail</name>
    <name type="synonym">Podura cincta</name>
    <dbReference type="NCBI Taxonomy" id="48709"/>
    <lineage>
        <taxon>Eukaryota</taxon>
        <taxon>Metazoa</taxon>
        <taxon>Ecdysozoa</taxon>
        <taxon>Arthropoda</taxon>
        <taxon>Hexapoda</taxon>
        <taxon>Collembola</taxon>
        <taxon>Entomobryomorpha</taxon>
        <taxon>Entomobryoidea</taxon>
        <taxon>Orchesellidae</taxon>
        <taxon>Orchesellinae</taxon>
        <taxon>Orchesella</taxon>
    </lineage>
</organism>
<sequence>KANQRSPLNWKATTIGLRVSVLLRSSDYTKSRHEINSTESGGSGTFRPISSSVISSKTSYTLVTIFVVIFCLAHVHNCDARPYQSNRSSSGGIHNLLPCGHRDTTLEVEVRSGRSSHGSTSVLTNCV</sequence>
<evidence type="ECO:0000313" key="2">
    <source>
        <dbReference type="Proteomes" id="UP000094527"/>
    </source>
</evidence>
<comment type="caution">
    <text evidence="1">The sequence shown here is derived from an EMBL/GenBank/DDBJ whole genome shotgun (WGS) entry which is preliminary data.</text>
</comment>
<proteinExistence type="predicted"/>
<protein>
    <submittedName>
        <fullName evidence="1">Uncharacterized protein</fullName>
    </submittedName>
</protein>
<evidence type="ECO:0000313" key="1">
    <source>
        <dbReference type="EMBL" id="ODN05368.1"/>
    </source>
</evidence>
<accession>A0A1D2NJB6</accession>